<evidence type="ECO:0000313" key="2">
    <source>
        <dbReference type="EMBL" id="KZO92664.1"/>
    </source>
</evidence>
<protein>
    <recommendedName>
        <fullName evidence="1">BTB domain-containing protein</fullName>
    </recommendedName>
</protein>
<accession>A0A167IHY3</accession>
<evidence type="ECO:0000313" key="3">
    <source>
        <dbReference type="Proteomes" id="UP000076738"/>
    </source>
</evidence>
<dbReference type="InterPro" id="IPR011333">
    <property type="entry name" value="SKP1/BTB/POZ_sf"/>
</dbReference>
<organism evidence="2 3">
    <name type="scientific">Calocera viscosa (strain TUFC12733)</name>
    <dbReference type="NCBI Taxonomy" id="1330018"/>
    <lineage>
        <taxon>Eukaryota</taxon>
        <taxon>Fungi</taxon>
        <taxon>Dikarya</taxon>
        <taxon>Basidiomycota</taxon>
        <taxon>Agaricomycotina</taxon>
        <taxon>Dacrymycetes</taxon>
        <taxon>Dacrymycetales</taxon>
        <taxon>Dacrymycetaceae</taxon>
        <taxon>Calocera</taxon>
    </lineage>
</organism>
<sequence>MFGDMRRSKRHDKYYWEDGNVVFLVDGTFFKVHRYLFEQSEVFRAMFSLPPPKARPVEGSSDSNPVRLDGVSGVAFEQLLWYMYPGFHGEVTAIPADGWLHILDLATMYDFELIRSSAINVLSRCPDPMFRLTVAERFHVDDWRLGCYAELCMRPAFLTEAEMRQLGPETTRRLASARELVRSHLFRRAHGQGNPWPCPHGKDSKKNGCSDRVPTAMCEVLLTSNKSTSTLVPALYSVLGPKLDGQLRENGLCRFCVLQWDKVINDWLGTREVRKILKGIFKHAVDRSRENSPVCVFPCPSFARLS</sequence>
<feature type="domain" description="BTB" evidence="1">
    <location>
        <begin position="19"/>
        <end position="86"/>
    </location>
</feature>
<dbReference type="Pfam" id="PF00651">
    <property type="entry name" value="BTB"/>
    <property type="match status" value="1"/>
</dbReference>
<reference evidence="2 3" key="1">
    <citation type="journal article" date="2016" name="Mol. Biol. Evol.">
        <title>Comparative Genomics of Early-Diverging Mushroom-Forming Fungi Provides Insights into the Origins of Lignocellulose Decay Capabilities.</title>
        <authorList>
            <person name="Nagy L.G."/>
            <person name="Riley R."/>
            <person name="Tritt A."/>
            <person name="Adam C."/>
            <person name="Daum C."/>
            <person name="Floudas D."/>
            <person name="Sun H."/>
            <person name="Yadav J.S."/>
            <person name="Pangilinan J."/>
            <person name="Larsson K.H."/>
            <person name="Matsuura K."/>
            <person name="Barry K."/>
            <person name="Labutti K."/>
            <person name="Kuo R."/>
            <person name="Ohm R.A."/>
            <person name="Bhattacharya S.S."/>
            <person name="Shirouzu T."/>
            <person name="Yoshinaga Y."/>
            <person name="Martin F.M."/>
            <person name="Grigoriev I.V."/>
            <person name="Hibbett D.S."/>
        </authorList>
    </citation>
    <scope>NUCLEOTIDE SEQUENCE [LARGE SCALE GENOMIC DNA]</scope>
    <source>
        <strain evidence="2 3">TUFC12733</strain>
    </source>
</reference>
<name>A0A167IHY3_CALVF</name>
<dbReference type="OrthoDB" id="2367075at2759"/>
<gene>
    <name evidence="2" type="ORF">CALVIDRAFT_540747</name>
</gene>
<evidence type="ECO:0000259" key="1">
    <source>
        <dbReference type="PROSITE" id="PS50097"/>
    </source>
</evidence>
<dbReference type="Gene3D" id="3.30.710.10">
    <property type="entry name" value="Potassium Channel Kv1.1, Chain A"/>
    <property type="match status" value="1"/>
</dbReference>
<dbReference type="CDD" id="cd18186">
    <property type="entry name" value="BTB_POZ_ZBTB_KLHL-like"/>
    <property type="match status" value="1"/>
</dbReference>
<dbReference type="SMART" id="SM00225">
    <property type="entry name" value="BTB"/>
    <property type="match status" value="1"/>
</dbReference>
<dbReference type="AlphaFoldDB" id="A0A167IHY3"/>
<proteinExistence type="predicted"/>
<dbReference type="EMBL" id="KV417308">
    <property type="protein sequence ID" value="KZO92664.1"/>
    <property type="molecule type" value="Genomic_DNA"/>
</dbReference>
<dbReference type="Proteomes" id="UP000076738">
    <property type="component" value="Unassembled WGS sequence"/>
</dbReference>
<dbReference type="STRING" id="1330018.A0A167IHY3"/>
<dbReference type="SUPFAM" id="SSF54695">
    <property type="entry name" value="POZ domain"/>
    <property type="match status" value="1"/>
</dbReference>
<dbReference type="PROSITE" id="PS50097">
    <property type="entry name" value="BTB"/>
    <property type="match status" value="1"/>
</dbReference>
<dbReference type="InterPro" id="IPR000210">
    <property type="entry name" value="BTB/POZ_dom"/>
</dbReference>
<keyword evidence="3" id="KW-1185">Reference proteome</keyword>